<protein>
    <submittedName>
        <fullName evidence="2">CDK5 regulatory subunit associated protein 2</fullName>
    </submittedName>
</protein>
<name>A0A1A8DLS3_NOTKA</name>
<organism evidence="2">
    <name type="scientific">Nothobranchius kadleci</name>
    <name type="common">African annual killifish</name>
    <dbReference type="NCBI Taxonomy" id="1051664"/>
    <lineage>
        <taxon>Eukaryota</taxon>
        <taxon>Metazoa</taxon>
        <taxon>Chordata</taxon>
        <taxon>Craniata</taxon>
        <taxon>Vertebrata</taxon>
        <taxon>Euteleostomi</taxon>
        <taxon>Actinopterygii</taxon>
        <taxon>Neopterygii</taxon>
        <taxon>Teleostei</taxon>
        <taxon>Neoteleostei</taxon>
        <taxon>Acanthomorphata</taxon>
        <taxon>Ovalentaria</taxon>
        <taxon>Atherinomorphae</taxon>
        <taxon>Cyprinodontiformes</taxon>
        <taxon>Nothobranchiidae</taxon>
        <taxon>Nothobranchius</taxon>
    </lineage>
</organism>
<feature type="non-terminal residue" evidence="2">
    <location>
        <position position="1"/>
    </location>
</feature>
<accession>A0A1A8DLS3</accession>
<feature type="region of interest" description="Disordered" evidence="1">
    <location>
        <begin position="56"/>
        <end position="75"/>
    </location>
</feature>
<gene>
    <name evidence="2" type="primary">CDK5RAP2</name>
</gene>
<dbReference type="AlphaFoldDB" id="A0A1A8DLS3"/>
<reference evidence="2" key="1">
    <citation type="submission" date="2016-05" db="EMBL/GenBank/DDBJ databases">
        <authorList>
            <person name="Lavstsen T."/>
            <person name="Jespersen J.S."/>
        </authorList>
    </citation>
    <scope>NUCLEOTIDE SEQUENCE</scope>
    <source>
        <tissue evidence="2">Brain</tissue>
    </source>
</reference>
<sequence length="75" mass="8469">EQEKLRSINMEKQLQLLSPSAAVPSPVQDLQLALQEKDHIIEQLQMTLKNQEALIRQKSNAEEQTTAPSTDELSD</sequence>
<feature type="non-terminal residue" evidence="2">
    <location>
        <position position="75"/>
    </location>
</feature>
<feature type="compositionally biased region" description="Polar residues" evidence="1">
    <location>
        <begin position="62"/>
        <end position="75"/>
    </location>
</feature>
<evidence type="ECO:0000313" key="2">
    <source>
        <dbReference type="EMBL" id="SBQ35305.1"/>
    </source>
</evidence>
<dbReference type="EMBL" id="HAEA01006825">
    <property type="protein sequence ID" value="SBQ35305.1"/>
    <property type="molecule type" value="Transcribed_RNA"/>
</dbReference>
<evidence type="ECO:0000256" key="1">
    <source>
        <dbReference type="SAM" id="MobiDB-lite"/>
    </source>
</evidence>
<reference evidence="2" key="2">
    <citation type="submission" date="2016-06" db="EMBL/GenBank/DDBJ databases">
        <title>The genome of a short-lived fish provides insights into sex chromosome evolution and the genetic control of aging.</title>
        <authorList>
            <person name="Reichwald K."/>
            <person name="Felder M."/>
            <person name="Petzold A."/>
            <person name="Koch P."/>
            <person name="Groth M."/>
            <person name="Platzer M."/>
        </authorList>
    </citation>
    <scope>NUCLEOTIDE SEQUENCE</scope>
    <source>
        <tissue evidence="2">Brain</tissue>
    </source>
</reference>
<proteinExistence type="predicted"/>